<organism evidence="2 3">
    <name type="scientific">Pagothenia borchgrevinki</name>
    <name type="common">Bald rockcod</name>
    <name type="synonym">Trematomus borchgrevinki</name>
    <dbReference type="NCBI Taxonomy" id="8213"/>
    <lineage>
        <taxon>Eukaryota</taxon>
        <taxon>Metazoa</taxon>
        <taxon>Chordata</taxon>
        <taxon>Craniata</taxon>
        <taxon>Vertebrata</taxon>
        <taxon>Euteleostomi</taxon>
        <taxon>Actinopterygii</taxon>
        <taxon>Neopterygii</taxon>
        <taxon>Teleostei</taxon>
        <taxon>Neoteleostei</taxon>
        <taxon>Acanthomorphata</taxon>
        <taxon>Eupercaria</taxon>
        <taxon>Perciformes</taxon>
        <taxon>Notothenioidei</taxon>
        <taxon>Nototheniidae</taxon>
        <taxon>Pagothenia</taxon>
    </lineage>
</organism>
<protein>
    <recommendedName>
        <fullName evidence="1">HAT C-terminal dimerisation domain-containing protein</fullName>
    </recommendedName>
</protein>
<name>A0ABD2G4H5_PAGBO</name>
<dbReference type="InterPro" id="IPR012337">
    <property type="entry name" value="RNaseH-like_sf"/>
</dbReference>
<keyword evidence="3" id="KW-1185">Reference proteome</keyword>
<dbReference type="SUPFAM" id="SSF53098">
    <property type="entry name" value="Ribonuclease H-like"/>
    <property type="match status" value="1"/>
</dbReference>
<dbReference type="AlphaFoldDB" id="A0ABD2G4H5"/>
<feature type="domain" description="HAT C-terminal dimerisation" evidence="1">
    <location>
        <begin position="548"/>
        <end position="601"/>
    </location>
</feature>
<evidence type="ECO:0000259" key="1">
    <source>
        <dbReference type="Pfam" id="PF05699"/>
    </source>
</evidence>
<dbReference type="Pfam" id="PF05699">
    <property type="entry name" value="Dimer_Tnp_hAT"/>
    <property type="match status" value="1"/>
</dbReference>
<gene>
    <name evidence="2" type="ORF">OYC64_008256</name>
</gene>
<dbReference type="InterPro" id="IPR008906">
    <property type="entry name" value="HATC_C_dom"/>
</dbReference>
<evidence type="ECO:0000313" key="3">
    <source>
        <dbReference type="Proteomes" id="UP001619887"/>
    </source>
</evidence>
<dbReference type="PANTHER" id="PTHR37162:SF1">
    <property type="entry name" value="BED-TYPE DOMAIN-CONTAINING PROTEIN"/>
    <property type="match status" value="1"/>
</dbReference>
<accession>A0ABD2G4H5</accession>
<reference evidence="2 3" key="2">
    <citation type="journal article" date="2024" name="G3 (Bethesda)">
        <title>The genome of the cryopelagic Antarctic bald notothen, Trematomus borchgrevinki.</title>
        <authorList>
            <person name="Rayamajhi N."/>
            <person name="Rivera-Colon A.G."/>
            <person name="Minhas B.F."/>
            <person name="Cheng C.C."/>
            <person name="Catchen J.M."/>
        </authorList>
    </citation>
    <scope>NUCLEOTIDE SEQUENCE [LARGE SCALE GENOMIC DNA]</scope>
    <source>
        <strain evidence="2">AGRC-2024</strain>
    </source>
</reference>
<sequence>MSLKKKYLCKFQPSWKEEFIFVTESFRGKGKAFCKYCKVDFSIAHGGRTDVKHHEDAEKHKKSAKHLQGQKSIASLLGKGRPDPVVYAEVKMSMLVAKQNIPFTFTDEINKSLKDMFPDSEIAKQYSCGRTKATQIVKGAIAPALDKEVTELCQKQPFGLMCDEGTNRNTEKEFAILVRVFEEDTLVTKFLHMPVCNIGTAERLFTSLTKVLSERNIDWNNLVAFNSDNASVMKGRHNSVASRIKELQPGLVDIGCICHLVQLATGCGIKALHQPIEEVLQAIYSHFDISAKRCELYKEFVEFTDTDTLKLLRYCATRWLSLLTCINRVLNQWNALQAYFESHKDVEKPGKVRMLSGHLSSKETKFFFFFLSHALKPLVDFNVAFQAEGVMVHRLHKEMCSLVRRYLGRFLPAHLIADVPLKEIQFQDTSLQFPDEDLIIGDQAQTFLEDNEDELPVPRMLQAVRGFFVAVTTKMLRVFPLNNIVLQNMIVLDPESRHKFTPSSVVELGKRLHQLRLDLSREEVVEYQVVDRAELPEETRVDRFWALIGKFKNLAQLMMALLCIPHSNASSERVFSMVRKIVTENRTRMDNSTLCSLLSCKINYTGPAHTYAPSRMVLEAARHCTYNYNKHV</sequence>
<dbReference type="EMBL" id="JBIYXZ010002082">
    <property type="protein sequence ID" value="KAL3048743.1"/>
    <property type="molecule type" value="Genomic_DNA"/>
</dbReference>
<comment type="caution">
    <text evidence="2">The sequence shown here is derived from an EMBL/GenBank/DDBJ whole genome shotgun (WGS) entry which is preliminary data.</text>
</comment>
<reference evidence="2 3" key="1">
    <citation type="journal article" date="2022" name="G3 (Bethesda)">
        <title>Evaluating Illumina-, Nanopore-, and PacBio-based genome assembly strategies with the bald notothen, Trematomus borchgrevinki.</title>
        <authorList>
            <person name="Rayamajhi N."/>
            <person name="Cheng C.C."/>
            <person name="Catchen J.M."/>
        </authorList>
    </citation>
    <scope>NUCLEOTIDE SEQUENCE [LARGE SCALE GENOMIC DNA]</scope>
    <source>
        <strain evidence="2">AGRC-2024</strain>
    </source>
</reference>
<proteinExistence type="predicted"/>
<dbReference type="PANTHER" id="PTHR37162">
    <property type="entry name" value="HAT FAMILY DIMERISATION DOMAINCONTAINING PROTEIN-RELATED"/>
    <property type="match status" value="1"/>
</dbReference>
<dbReference type="Proteomes" id="UP001619887">
    <property type="component" value="Unassembled WGS sequence"/>
</dbReference>
<evidence type="ECO:0000313" key="2">
    <source>
        <dbReference type="EMBL" id="KAL3048743.1"/>
    </source>
</evidence>